<evidence type="ECO:0000256" key="1">
    <source>
        <dbReference type="SAM" id="MobiDB-lite"/>
    </source>
</evidence>
<feature type="compositionally biased region" description="Low complexity" evidence="1">
    <location>
        <begin position="352"/>
        <end position="366"/>
    </location>
</feature>
<dbReference type="STRING" id="363999.A0A439CQ74"/>
<feature type="compositionally biased region" description="Polar residues" evidence="1">
    <location>
        <begin position="450"/>
        <end position="464"/>
    </location>
</feature>
<dbReference type="EMBL" id="RYZI01000590">
    <property type="protein sequence ID" value="RWA04316.1"/>
    <property type="molecule type" value="Genomic_DNA"/>
</dbReference>
<keyword evidence="3" id="KW-1185">Reference proteome</keyword>
<feature type="region of interest" description="Disordered" evidence="1">
    <location>
        <begin position="220"/>
        <end position="252"/>
    </location>
</feature>
<feature type="region of interest" description="Disordered" evidence="1">
    <location>
        <begin position="275"/>
        <end position="389"/>
    </location>
</feature>
<gene>
    <name evidence="2" type="ORF">EKO27_g10789</name>
</gene>
<name>A0A439CQ74_9PEZI</name>
<feature type="compositionally biased region" description="Polar residues" evidence="1">
    <location>
        <begin position="241"/>
        <end position="250"/>
    </location>
</feature>
<evidence type="ECO:0000313" key="2">
    <source>
        <dbReference type="EMBL" id="RWA04316.1"/>
    </source>
</evidence>
<organism evidence="2 3">
    <name type="scientific">Xylaria grammica</name>
    <dbReference type="NCBI Taxonomy" id="363999"/>
    <lineage>
        <taxon>Eukaryota</taxon>
        <taxon>Fungi</taxon>
        <taxon>Dikarya</taxon>
        <taxon>Ascomycota</taxon>
        <taxon>Pezizomycotina</taxon>
        <taxon>Sordariomycetes</taxon>
        <taxon>Xylariomycetidae</taxon>
        <taxon>Xylariales</taxon>
        <taxon>Xylariaceae</taxon>
        <taxon>Xylaria</taxon>
    </lineage>
</organism>
<evidence type="ECO:0000313" key="3">
    <source>
        <dbReference type="Proteomes" id="UP000286045"/>
    </source>
</evidence>
<comment type="caution">
    <text evidence="2">The sequence shown here is derived from an EMBL/GenBank/DDBJ whole genome shotgun (WGS) entry which is preliminary data.</text>
</comment>
<sequence>MSNNRPGNNPAPPATNDFAYTMANLPLAHHFMSLSDQTGNGPGQPARNANLPEFNSTLLVANKKFRPVIANPDHAMQECLGLMERYNAVPQVVATDIPDLRTDGQRWVERLYNAVYDFSQTSENPKSIHYMNLLKEDYYPEGIMHILLWYLLTTIVEAQKGNCLMKPWLSAEYPAYRNYPTFAARFKDVEYVLRTSKACCGSLYSVLDFAARMAWNPPRELNRKRRGKNRHAAEHVGGDTGEQQGPTPDSNIELENKASIKNSMFFDDNKVVGQGAVPDLSEEPNTTRLKRSSKRALVLKQLTEHKRRRRTVGADAAPLDKEEATSTGPTSMEPTSSTPAGGEEGGRVRFDPWGSSSPGAPSSSPFPIDPRLSQTPRVSPGRRAPRPMPASYYWAQAQYHGTQAGTSYPQMQATPWFVAPPSGAQPTASSATFDRANRDPQEDNSDDEGQGNNLYDNEGHSWSLNAFRRQD</sequence>
<feature type="region of interest" description="Disordered" evidence="1">
    <location>
        <begin position="405"/>
        <end position="471"/>
    </location>
</feature>
<dbReference type="AlphaFoldDB" id="A0A439CQ74"/>
<dbReference type="Proteomes" id="UP000286045">
    <property type="component" value="Unassembled WGS sequence"/>
</dbReference>
<feature type="compositionally biased region" description="Polar residues" evidence="1">
    <location>
        <begin position="325"/>
        <end position="339"/>
    </location>
</feature>
<accession>A0A439CQ74</accession>
<protein>
    <submittedName>
        <fullName evidence="2">Uncharacterized protein</fullName>
    </submittedName>
</protein>
<reference evidence="2 3" key="1">
    <citation type="submission" date="2018-12" db="EMBL/GenBank/DDBJ databases">
        <title>Draft genome sequence of Xylaria grammica IHI A82.</title>
        <authorList>
            <person name="Buettner E."/>
            <person name="Kellner H."/>
        </authorList>
    </citation>
    <scope>NUCLEOTIDE SEQUENCE [LARGE SCALE GENOMIC DNA]</scope>
    <source>
        <strain evidence="2 3">IHI A82</strain>
    </source>
</reference>
<proteinExistence type="predicted"/>